<organism evidence="1 2">
    <name type="scientific">Babesia duncani</name>
    <dbReference type="NCBI Taxonomy" id="323732"/>
    <lineage>
        <taxon>Eukaryota</taxon>
        <taxon>Sar</taxon>
        <taxon>Alveolata</taxon>
        <taxon>Apicomplexa</taxon>
        <taxon>Aconoidasida</taxon>
        <taxon>Piroplasmida</taxon>
        <taxon>Babesiidae</taxon>
        <taxon>Babesia</taxon>
    </lineage>
</organism>
<protein>
    <submittedName>
        <fullName evidence="1">Uncharacterized protein</fullName>
    </submittedName>
</protein>
<dbReference type="KEGG" id="bdw:94334893"/>
<evidence type="ECO:0000313" key="1">
    <source>
        <dbReference type="EMBL" id="KAK2197593.1"/>
    </source>
</evidence>
<dbReference type="Proteomes" id="UP001214638">
    <property type="component" value="Unassembled WGS sequence"/>
</dbReference>
<dbReference type="RefSeq" id="XP_067804435.1">
    <property type="nucleotide sequence ID" value="XM_067945644.1"/>
</dbReference>
<evidence type="ECO:0000313" key="2">
    <source>
        <dbReference type="Proteomes" id="UP001214638"/>
    </source>
</evidence>
<keyword evidence="2" id="KW-1185">Reference proteome</keyword>
<sequence length="765" mass="87463">MDWKRIGVSFSESQSLETALGIPEDKDLKVRTFRYKRWRYVIGIDPRLQHEVLKQLQDSEHPEPSGGISRVKSLEDTCIGIGSNVKRTSLEHLEGFGRDYQGEDEHVLRYYEDVVIVEDPGIVNLRKRAFSNVFTSDGLSNNVSLWLEYIKKKCIETIVSMHRHGDIVPFCMLPKLSHEQELHVVEQILLVLSKLSQVLKGGELHWLDYNPSTAIAFYFCLVLYFKRLYLKNFDPLIGCCKWLKTWSNDYLRLEGIPILIPTMYHQQVSNESIFWQYIGTHLLHENLSHKVFNKIWNAFFSHLKERSIHSEQVQRSILVLLTEAYIPRLILGNVSQAVHVTRKWLAFNLFNDTIGSSFGHLDHCSILCSQHFGINKDLLDLATAVQVWIKEQPQSDQDLCVLPYDNIDHEPIAFSSKVKVEFINRILDLFGSRPGRHCTCKSRWYNFTIATITPSARNTCFRVLLLLHILISGHESQEYYGSLLMESCGNLQISRHICKVLLTSSYVWARYAILVSESAPLEAIGILQECRRTWAHDVYILKALVRLGLRVDFYSASNEDTIIALLKALEIETVTVSSVLLFLKEKETHNGILTRGGALALALIYNLKQELESGACIQTIQSLALELHPLDVIVLLKAIGPHIGTRVVCLISGLLPAHGTDEDFVEYALGILSTFPNRVCQVLQSWLYRDLYHVPLAFKACEILQEYTLDSNYDSSPVKLGVITMWRGSGALDLNLELPFKIPRVRIARHFERHFCNGNAHCFES</sequence>
<accession>A0AAD9PNH8</accession>
<gene>
    <name evidence="1" type="ORF">BdWA1_000595</name>
</gene>
<dbReference type="AlphaFoldDB" id="A0AAD9PNH8"/>
<dbReference type="EMBL" id="JALLKP010000001">
    <property type="protein sequence ID" value="KAK2197593.1"/>
    <property type="molecule type" value="Genomic_DNA"/>
</dbReference>
<comment type="caution">
    <text evidence="1">The sequence shown here is derived from an EMBL/GenBank/DDBJ whole genome shotgun (WGS) entry which is preliminary data.</text>
</comment>
<name>A0AAD9PNH8_9APIC</name>
<reference evidence="1" key="1">
    <citation type="journal article" date="2023" name="Nat. Microbiol.">
        <title>Babesia duncani multi-omics identifies virulence factors and drug targets.</title>
        <authorList>
            <person name="Singh P."/>
            <person name="Lonardi S."/>
            <person name="Liang Q."/>
            <person name="Vydyam P."/>
            <person name="Khabirova E."/>
            <person name="Fang T."/>
            <person name="Gihaz S."/>
            <person name="Thekkiniath J."/>
            <person name="Munshi M."/>
            <person name="Abel S."/>
            <person name="Ciampossin L."/>
            <person name="Batugedara G."/>
            <person name="Gupta M."/>
            <person name="Lu X.M."/>
            <person name="Lenz T."/>
            <person name="Chakravarty S."/>
            <person name="Cornillot E."/>
            <person name="Hu Y."/>
            <person name="Ma W."/>
            <person name="Gonzalez L.M."/>
            <person name="Sanchez S."/>
            <person name="Estrada K."/>
            <person name="Sanchez-Flores A."/>
            <person name="Montero E."/>
            <person name="Harb O.S."/>
            <person name="Le Roch K.G."/>
            <person name="Mamoun C.B."/>
        </authorList>
    </citation>
    <scope>NUCLEOTIDE SEQUENCE</scope>
    <source>
        <strain evidence="1">WA1</strain>
    </source>
</reference>
<proteinExistence type="predicted"/>
<dbReference type="GeneID" id="94334893"/>